<keyword evidence="3" id="KW-1185">Reference proteome</keyword>
<reference evidence="2 3" key="1">
    <citation type="submission" date="2015-11" db="EMBL/GenBank/DDBJ databases">
        <title>The genome of Debaryomyces fabryi.</title>
        <authorList>
            <person name="Tafer H."/>
            <person name="Lopandic K."/>
        </authorList>
    </citation>
    <scope>NUCLEOTIDE SEQUENCE [LARGE SCALE GENOMIC DNA]</scope>
    <source>
        <strain evidence="2 3">CBS 789</strain>
    </source>
</reference>
<evidence type="ECO:0000256" key="1">
    <source>
        <dbReference type="SAM" id="Phobius"/>
    </source>
</evidence>
<feature type="transmembrane region" description="Helical" evidence="1">
    <location>
        <begin position="6"/>
        <end position="24"/>
    </location>
</feature>
<dbReference type="RefSeq" id="XP_015464851.1">
    <property type="nucleotide sequence ID" value="XM_015614325.1"/>
</dbReference>
<evidence type="ECO:0000313" key="3">
    <source>
        <dbReference type="Proteomes" id="UP000054251"/>
    </source>
</evidence>
<dbReference type="EMBL" id="LMYN01000218">
    <property type="protein sequence ID" value="KRZ98748.1"/>
    <property type="molecule type" value="Genomic_DNA"/>
</dbReference>
<gene>
    <name evidence="2" type="ORF">AC631_05496</name>
</gene>
<sequence length="101" mass="11153">METQRGLFTKLGIFGVIAIALAVGGKRHISMRKDLRHKGDSDALVDSKQREFEDSTLRPGVPLNDGDTKYVRESKYVGAGSSYSSRKPGDRLSIMAYFGKD</sequence>
<accession>A0A0V1PR80</accession>
<protein>
    <submittedName>
        <fullName evidence="2">Uncharacterized protein</fullName>
    </submittedName>
</protein>
<organism evidence="2 3">
    <name type="scientific">Debaryomyces fabryi</name>
    <dbReference type="NCBI Taxonomy" id="58627"/>
    <lineage>
        <taxon>Eukaryota</taxon>
        <taxon>Fungi</taxon>
        <taxon>Dikarya</taxon>
        <taxon>Ascomycota</taxon>
        <taxon>Saccharomycotina</taxon>
        <taxon>Pichiomycetes</taxon>
        <taxon>Debaryomycetaceae</taxon>
        <taxon>Debaryomyces</taxon>
    </lineage>
</organism>
<name>A0A0V1PR80_9ASCO</name>
<keyword evidence="1" id="KW-0472">Membrane</keyword>
<comment type="caution">
    <text evidence="2">The sequence shown here is derived from an EMBL/GenBank/DDBJ whole genome shotgun (WGS) entry which is preliminary data.</text>
</comment>
<dbReference type="Proteomes" id="UP000054251">
    <property type="component" value="Unassembled WGS sequence"/>
</dbReference>
<dbReference type="AlphaFoldDB" id="A0A0V1PR80"/>
<dbReference type="GeneID" id="26842505"/>
<dbReference type="OrthoDB" id="3999982at2759"/>
<proteinExistence type="predicted"/>
<keyword evidence="1" id="KW-1133">Transmembrane helix</keyword>
<keyword evidence="1" id="KW-0812">Transmembrane</keyword>
<evidence type="ECO:0000313" key="2">
    <source>
        <dbReference type="EMBL" id="KRZ98748.1"/>
    </source>
</evidence>